<accession>A0ABD0THS5</accession>
<evidence type="ECO:0000313" key="4">
    <source>
        <dbReference type="EMBL" id="KAL0848880.1"/>
    </source>
</evidence>
<dbReference type="PANTHER" id="PTHR23424:SF23">
    <property type="entry name" value="PROTEIN SAAL1"/>
    <property type="match status" value="1"/>
</dbReference>
<proteinExistence type="inferred from homology"/>
<keyword evidence="2" id="KW-0539">Nucleus</keyword>
<evidence type="ECO:0000256" key="1">
    <source>
        <dbReference type="ARBA" id="ARBA00004123"/>
    </source>
</evidence>
<dbReference type="AlphaFoldDB" id="A0ABD0THS5"/>
<dbReference type="EMBL" id="JBEDNZ010000004">
    <property type="protein sequence ID" value="KAL0848880.1"/>
    <property type="molecule type" value="Genomic_DNA"/>
</dbReference>
<comment type="similarity">
    <text evidence="3">Belongs to the SAAL1 family.</text>
</comment>
<evidence type="ECO:0000313" key="5">
    <source>
        <dbReference type="Proteomes" id="UP001549921"/>
    </source>
</evidence>
<protein>
    <recommendedName>
        <fullName evidence="6">Protein SAAL1</fullName>
    </recommendedName>
</protein>
<reference evidence="4 5" key="1">
    <citation type="submission" date="2024-06" db="EMBL/GenBank/DDBJ databases">
        <title>A chromosome-level genome assembly of beet webworm, Loxostege sticticalis.</title>
        <authorList>
            <person name="Zhang Y."/>
        </authorList>
    </citation>
    <scope>NUCLEOTIDE SEQUENCE [LARGE SCALE GENOMIC DNA]</scope>
    <source>
        <strain evidence="4">AQ028</strain>
        <tissue evidence="4">Male pupae</tissue>
    </source>
</reference>
<dbReference type="GO" id="GO:0005634">
    <property type="term" value="C:nucleus"/>
    <property type="evidence" value="ECO:0007669"/>
    <property type="project" value="UniProtKB-SubCell"/>
</dbReference>
<evidence type="ECO:0008006" key="6">
    <source>
        <dbReference type="Google" id="ProtNLM"/>
    </source>
</evidence>
<dbReference type="InterPro" id="IPR052464">
    <property type="entry name" value="Synovial_Prolif_Regulator"/>
</dbReference>
<gene>
    <name evidence="4" type="ORF">ABMA28_013283</name>
</gene>
<dbReference type="Proteomes" id="UP001549921">
    <property type="component" value="Unassembled WGS sequence"/>
</dbReference>
<organism evidence="4 5">
    <name type="scientific">Loxostege sticticalis</name>
    <name type="common">Beet webworm moth</name>
    <dbReference type="NCBI Taxonomy" id="481309"/>
    <lineage>
        <taxon>Eukaryota</taxon>
        <taxon>Metazoa</taxon>
        <taxon>Ecdysozoa</taxon>
        <taxon>Arthropoda</taxon>
        <taxon>Hexapoda</taxon>
        <taxon>Insecta</taxon>
        <taxon>Pterygota</taxon>
        <taxon>Neoptera</taxon>
        <taxon>Endopterygota</taxon>
        <taxon>Lepidoptera</taxon>
        <taxon>Glossata</taxon>
        <taxon>Ditrysia</taxon>
        <taxon>Pyraloidea</taxon>
        <taxon>Crambidae</taxon>
        <taxon>Pyraustinae</taxon>
        <taxon>Loxostege</taxon>
    </lineage>
</organism>
<name>A0ABD0THS5_LOXSC</name>
<comment type="caution">
    <text evidence="4">The sequence shown here is derived from an EMBL/GenBank/DDBJ whole genome shotgun (WGS) entry which is preliminary data.</text>
</comment>
<sequence length="422" mass="48491">MKPEKESAEEEVVPAGDVIGDTAYSERFVLKILLKLANLDSLKDEFREKPFEEDLCLLWDMTAERDVVLFLLKHDVLNLFNFALPIIDSARIIEIIIGIVGNMCCQKEATNTLLNMDPFLRMLLEYMKTDDSLILIQLLRLINSALFLADDIELGTWMGLFETLAYSEALYFMLKNSSNKDLLLTALENFNTMCSYLNTEKTRTNFFSHFVTLEALEALTTACTEVLVNQKTLCERDELERVSVVSMQITLNLIGFDKSIELYKDNKESLVTMINHILLYYEDKFLNQKEMDTDLVDIIDSTNMVVNTLQLSEISEPSMFFIPSYCMWTAICTLKEHQNGDGDFEEDHDDRDQFLKKIKVPLSNLLCGYMLHCSESNLKTVLDATKDDYENILSGVEDKQLKTNLSKRTASYRTRLKENVDA</sequence>
<comment type="subcellular location">
    <subcellularLocation>
        <location evidence="1">Nucleus</location>
    </subcellularLocation>
</comment>
<evidence type="ECO:0000256" key="2">
    <source>
        <dbReference type="ARBA" id="ARBA00023242"/>
    </source>
</evidence>
<evidence type="ECO:0000256" key="3">
    <source>
        <dbReference type="ARBA" id="ARBA00038401"/>
    </source>
</evidence>
<dbReference type="PANTHER" id="PTHR23424">
    <property type="entry name" value="SERUM AMYLOID A"/>
    <property type="match status" value="1"/>
</dbReference>